<dbReference type="RefSeq" id="WP_289963691.1">
    <property type="nucleotide sequence ID" value="NZ_JAUEOZ010000002.1"/>
</dbReference>
<evidence type="ECO:0000256" key="3">
    <source>
        <dbReference type="ARBA" id="ARBA00022839"/>
    </source>
</evidence>
<dbReference type="InterPro" id="IPR013520">
    <property type="entry name" value="Ribonucl_H"/>
</dbReference>
<gene>
    <name evidence="5" type="ORF">QWJ08_19920</name>
</gene>
<keyword evidence="1" id="KW-0540">Nuclease</keyword>
<dbReference type="CDD" id="cd06127">
    <property type="entry name" value="DEDDh"/>
    <property type="match status" value="1"/>
</dbReference>
<dbReference type="GO" id="GO:0004527">
    <property type="term" value="F:exonuclease activity"/>
    <property type="evidence" value="ECO:0007669"/>
    <property type="project" value="UniProtKB-KW"/>
</dbReference>
<keyword evidence="3 5" id="KW-0269">Exonuclease</keyword>
<proteinExistence type="predicted"/>
<dbReference type="InterPro" id="IPR036397">
    <property type="entry name" value="RNaseH_sf"/>
</dbReference>
<evidence type="ECO:0000256" key="2">
    <source>
        <dbReference type="ARBA" id="ARBA00022801"/>
    </source>
</evidence>
<evidence type="ECO:0000313" key="6">
    <source>
        <dbReference type="Proteomes" id="UP001169719"/>
    </source>
</evidence>
<accession>A0ABT7Y6I5</accession>
<dbReference type="Pfam" id="PF00929">
    <property type="entry name" value="RNase_T"/>
    <property type="match status" value="1"/>
</dbReference>
<evidence type="ECO:0000256" key="1">
    <source>
        <dbReference type="ARBA" id="ARBA00022722"/>
    </source>
</evidence>
<dbReference type="Proteomes" id="UP001169719">
    <property type="component" value="Unassembled WGS sequence"/>
</dbReference>
<dbReference type="PANTHER" id="PTHR30231:SF4">
    <property type="entry name" value="PROTEIN NEN2"/>
    <property type="match status" value="1"/>
</dbReference>
<evidence type="ECO:0000313" key="5">
    <source>
        <dbReference type="EMBL" id="MDN2483618.1"/>
    </source>
</evidence>
<dbReference type="SUPFAM" id="SSF53098">
    <property type="entry name" value="Ribonuclease H-like"/>
    <property type="match status" value="1"/>
</dbReference>
<name>A0ABT7Y6I5_9VIBR</name>
<dbReference type="EMBL" id="JAUEOZ010000002">
    <property type="protein sequence ID" value="MDN2483618.1"/>
    <property type="molecule type" value="Genomic_DNA"/>
</dbReference>
<evidence type="ECO:0000259" key="4">
    <source>
        <dbReference type="SMART" id="SM00479"/>
    </source>
</evidence>
<dbReference type="PANTHER" id="PTHR30231">
    <property type="entry name" value="DNA POLYMERASE III SUBUNIT EPSILON"/>
    <property type="match status" value="1"/>
</dbReference>
<dbReference type="Gene3D" id="3.30.420.10">
    <property type="entry name" value="Ribonuclease H-like superfamily/Ribonuclease H"/>
    <property type="match status" value="1"/>
</dbReference>
<sequence length="238" mass="26663">MKSILRYFHPLEQLRRKREAFLDAGHIPATFMDNIQASVPEIGDLVSDQEFIVLDFETTGLDSDSDLILSMGWVEMHNNKIDLATTQHLYINSDSQIKPETAVINHITPQMLSEGVSIHDAMMTFFKAAAGKVVVAHGCVVEESFLNRYLSSQYHISEFPLLWVDTMHLEKALAKAINQDADLDVTLSGARARYGLPEYQTHNALADAVSTAELLLAIIKRLKPDNSLHMGTLYKLSH</sequence>
<reference evidence="5" key="1">
    <citation type="submission" date="2024-05" db="EMBL/GenBank/DDBJ databases">
        <title>Genome Sequences of Four Agar- Degrading Marine Bacteria.</title>
        <authorList>
            <person name="Phillips E.K."/>
            <person name="Shaffer J.C."/>
            <person name="Henson M.W."/>
            <person name="Temperton B."/>
            <person name="Thrash C.J."/>
            <person name="Martin M.O."/>
        </authorList>
    </citation>
    <scope>NUCLEOTIDE SEQUENCE</scope>
    <source>
        <strain evidence="5">EKP203</strain>
    </source>
</reference>
<organism evidence="5 6">
    <name type="scientific">Vibrio agarivorans</name>
    <dbReference type="NCBI Taxonomy" id="153622"/>
    <lineage>
        <taxon>Bacteria</taxon>
        <taxon>Pseudomonadati</taxon>
        <taxon>Pseudomonadota</taxon>
        <taxon>Gammaproteobacteria</taxon>
        <taxon>Vibrionales</taxon>
        <taxon>Vibrionaceae</taxon>
        <taxon>Vibrio</taxon>
    </lineage>
</organism>
<comment type="caution">
    <text evidence="5">The sequence shown here is derived from an EMBL/GenBank/DDBJ whole genome shotgun (WGS) entry which is preliminary data.</text>
</comment>
<protein>
    <submittedName>
        <fullName evidence="5">3'-5' exonuclease</fullName>
    </submittedName>
</protein>
<dbReference type="SMART" id="SM00479">
    <property type="entry name" value="EXOIII"/>
    <property type="match status" value="1"/>
</dbReference>
<keyword evidence="6" id="KW-1185">Reference proteome</keyword>
<feature type="domain" description="Exonuclease" evidence="4">
    <location>
        <begin position="50"/>
        <end position="224"/>
    </location>
</feature>
<keyword evidence="2" id="KW-0378">Hydrolase</keyword>
<dbReference type="InterPro" id="IPR012337">
    <property type="entry name" value="RNaseH-like_sf"/>
</dbReference>